<organism evidence="2 3">
    <name type="scientific">Paenarthrobacter nitroguajacolicus</name>
    <name type="common">Arthrobacter nitroguajacolicus</name>
    <dbReference type="NCBI Taxonomy" id="211146"/>
    <lineage>
        <taxon>Bacteria</taxon>
        <taxon>Bacillati</taxon>
        <taxon>Actinomycetota</taxon>
        <taxon>Actinomycetes</taxon>
        <taxon>Micrococcales</taxon>
        <taxon>Micrococcaceae</taxon>
        <taxon>Paenarthrobacter</taxon>
    </lineage>
</organism>
<dbReference type="OrthoDB" id="4958706at2"/>
<dbReference type="AlphaFoldDB" id="A0A558GWE4"/>
<protein>
    <submittedName>
        <fullName evidence="2">Uncharacterized protein</fullName>
    </submittedName>
</protein>
<sequence length="190" mass="20041">MKETQLLNRQRLTATVFTAVMVLLLVSGCFSTPQSNGETANPSPSESTSTSNLPSSGAGTTMTPEAASSELFGLLDEIQAMAPGDWTNKDVPAGGYCNFQGTGSGKEFGGSRTRGPLSVTDREVLRQKVEEFYKSRGYDVKVFDQSTATNKLIITNGFGPDGLVLQVYTGDLGTTVAGNSRCVPDPQGKG</sequence>
<feature type="compositionally biased region" description="Low complexity" evidence="1">
    <location>
        <begin position="38"/>
        <end position="56"/>
    </location>
</feature>
<dbReference type="RefSeq" id="WP_144651617.1">
    <property type="nucleotide sequence ID" value="NZ_VNFK01000011.1"/>
</dbReference>
<accession>A0A558GWE4</accession>
<reference evidence="2 3" key="1">
    <citation type="submission" date="2019-07" db="EMBL/GenBank/DDBJ databases">
        <title>Diversity of Bacteria from Kongsfjorden, Arctic.</title>
        <authorList>
            <person name="Yu Y."/>
        </authorList>
    </citation>
    <scope>NUCLEOTIDE SEQUENCE [LARGE SCALE GENOMIC DNA]</scope>
    <source>
        <strain evidence="2 3">SM1928</strain>
    </source>
</reference>
<dbReference type="Proteomes" id="UP000316500">
    <property type="component" value="Unassembled WGS sequence"/>
</dbReference>
<feature type="region of interest" description="Disordered" evidence="1">
    <location>
        <begin position="33"/>
        <end position="63"/>
    </location>
</feature>
<dbReference type="EMBL" id="VNFK01000011">
    <property type="protein sequence ID" value="TVU61201.1"/>
    <property type="molecule type" value="Genomic_DNA"/>
</dbReference>
<evidence type="ECO:0000313" key="3">
    <source>
        <dbReference type="Proteomes" id="UP000316500"/>
    </source>
</evidence>
<dbReference type="PROSITE" id="PS51257">
    <property type="entry name" value="PROKAR_LIPOPROTEIN"/>
    <property type="match status" value="1"/>
</dbReference>
<gene>
    <name evidence="2" type="ORF">FQP90_14365</name>
</gene>
<proteinExistence type="predicted"/>
<name>A0A558GWE4_PAENT</name>
<evidence type="ECO:0000313" key="2">
    <source>
        <dbReference type="EMBL" id="TVU61201.1"/>
    </source>
</evidence>
<comment type="caution">
    <text evidence="2">The sequence shown here is derived from an EMBL/GenBank/DDBJ whole genome shotgun (WGS) entry which is preliminary data.</text>
</comment>
<evidence type="ECO:0000256" key="1">
    <source>
        <dbReference type="SAM" id="MobiDB-lite"/>
    </source>
</evidence>